<keyword evidence="1" id="KW-0472">Membrane</keyword>
<evidence type="ECO:0000313" key="3">
    <source>
        <dbReference type="Proteomes" id="UP000708208"/>
    </source>
</evidence>
<reference evidence="2" key="1">
    <citation type="submission" date="2021-06" db="EMBL/GenBank/DDBJ databases">
        <authorList>
            <person name="Hodson N. C."/>
            <person name="Mongue J. A."/>
            <person name="Jaron S. K."/>
        </authorList>
    </citation>
    <scope>NUCLEOTIDE SEQUENCE</scope>
</reference>
<keyword evidence="3" id="KW-1185">Reference proteome</keyword>
<protein>
    <submittedName>
        <fullName evidence="2">Uncharacterized protein</fullName>
    </submittedName>
</protein>
<evidence type="ECO:0000313" key="2">
    <source>
        <dbReference type="EMBL" id="CAG7691774.1"/>
    </source>
</evidence>
<accession>A0A8J2NTB7</accession>
<proteinExistence type="predicted"/>
<evidence type="ECO:0000256" key="1">
    <source>
        <dbReference type="SAM" id="Phobius"/>
    </source>
</evidence>
<name>A0A8J2NTB7_9HEXA</name>
<keyword evidence="1" id="KW-1133">Transmembrane helix</keyword>
<gene>
    <name evidence="2" type="ORF">AFUS01_LOCUS3598</name>
</gene>
<dbReference type="Proteomes" id="UP000708208">
    <property type="component" value="Unassembled WGS sequence"/>
</dbReference>
<comment type="caution">
    <text evidence="2">The sequence shown here is derived from an EMBL/GenBank/DDBJ whole genome shotgun (WGS) entry which is preliminary data.</text>
</comment>
<dbReference type="EMBL" id="CAJVCH010021781">
    <property type="protein sequence ID" value="CAG7691774.1"/>
    <property type="molecule type" value="Genomic_DNA"/>
</dbReference>
<dbReference type="AlphaFoldDB" id="A0A8J2NTB7"/>
<keyword evidence="1" id="KW-0812">Transmembrane</keyword>
<feature type="transmembrane region" description="Helical" evidence="1">
    <location>
        <begin position="130"/>
        <end position="154"/>
    </location>
</feature>
<organism evidence="2 3">
    <name type="scientific">Allacma fusca</name>
    <dbReference type="NCBI Taxonomy" id="39272"/>
    <lineage>
        <taxon>Eukaryota</taxon>
        <taxon>Metazoa</taxon>
        <taxon>Ecdysozoa</taxon>
        <taxon>Arthropoda</taxon>
        <taxon>Hexapoda</taxon>
        <taxon>Collembola</taxon>
        <taxon>Symphypleona</taxon>
        <taxon>Sminthuridae</taxon>
        <taxon>Allacma</taxon>
    </lineage>
</organism>
<sequence>MPYFESDCYTSVLEGDTVCLGFVGVFKALATEFLTDVNGNSLFMTAQDSYFPFYAGFAVSRYFPQVVETLENIIHAFDSMGLNTHWFDSQVIETKKKGRTTAKQRINPAYNPASDDKDEGVLFAKLLAKILVIGLAGSAFIFVGEISIGLHSWYMRRHELFGFLL</sequence>